<accession>A0A2W7ICA0</accession>
<feature type="domain" description="Nudix hydrolase" evidence="1">
    <location>
        <begin position="7"/>
        <end position="136"/>
    </location>
</feature>
<dbReference type="InterPro" id="IPR015797">
    <property type="entry name" value="NUDIX_hydrolase-like_dom_sf"/>
</dbReference>
<protein>
    <submittedName>
        <fullName evidence="2">8-oxo-dGTP diphosphatase</fullName>
    </submittedName>
</protein>
<evidence type="ECO:0000313" key="2">
    <source>
        <dbReference type="EMBL" id="PZW42655.1"/>
    </source>
</evidence>
<dbReference type="PROSITE" id="PS51462">
    <property type="entry name" value="NUDIX"/>
    <property type="match status" value="1"/>
</dbReference>
<dbReference type="Proteomes" id="UP000249542">
    <property type="component" value="Unassembled WGS sequence"/>
</dbReference>
<dbReference type="RefSeq" id="WP_111540300.1">
    <property type="nucleotide sequence ID" value="NZ_QKYV01000002.1"/>
</dbReference>
<dbReference type="AlphaFoldDB" id="A0A2W7ICA0"/>
<proteinExistence type="predicted"/>
<organism evidence="2 3">
    <name type="scientific">Mesonia algae</name>
    <dbReference type="NCBI Taxonomy" id="213248"/>
    <lineage>
        <taxon>Bacteria</taxon>
        <taxon>Pseudomonadati</taxon>
        <taxon>Bacteroidota</taxon>
        <taxon>Flavobacteriia</taxon>
        <taxon>Flavobacteriales</taxon>
        <taxon>Flavobacteriaceae</taxon>
        <taxon>Mesonia</taxon>
    </lineage>
</organism>
<reference evidence="2 3" key="1">
    <citation type="submission" date="2018-06" db="EMBL/GenBank/DDBJ databases">
        <title>Genomic Encyclopedia of Archaeal and Bacterial Type Strains, Phase II (KMG-II): from individual species to whole genera.</title>
        <authorList>
            <person name="Goeker M."/>
        </authorList>
    </citation>
    <scope>NUCLEOTIDE SEQUENCE [LARGE SCALE GENOMIC DNA]</scope>
    <source>
        <strain evidence="2 3">DSM 15361</strain>
    </source>
</reference>
<keyword evidence="3" id="KW-1185">Reference proteome</keyword>
<dbReference type="Pfam" id="PF00293">
    <property type="entry name" value="NUDIX"/>
    <property type="match status" value="1"/>
</dbReference>
<comment type="caution">
    <text evidence="2">The sequence shown here is derived from an EMBL/GenBank/DDBJ whole genome shotgun (WGS) entry which is preliminary data.</text>
</comment>
<evidence type="ECO:0000313" key="3">
    <source>
        <dbReference type="Proteomes" id="UP000249542"/>
    </source>
</evidence>
<evidence type="ECO:0000259" key="1">
    <source>
        <dbReference type="PROSITE" id="PS51462"/>
    </source>
</evidence>
<sequence length="142" mass="16077">MSRPQISITTDAVIFQLTEIKYQVLLIQRKNEPFKGQWALPGGFLEDDELLIEGCKRELEEETSLMINDLQRVGVYDEIERDPRGRMISVAFTGCVKNSTKVIANDDAEKADWFSVLNLPALAFDHQRIIADAAKILQIPLS</sequence>
<name>A0A2W7ICA0_9FLAO</name>
<gene>
    <name evidence="2" type="ORF">LX95_00971</name>
</gene>
<dbReference type="CDD" id="cd18873">
    <property type="entry name" value="NUDIX_NadM_like"/>
    <property type="match status" value="1"/>
</dbReference>
<dbReference type="Gene3D" id="3.90.79.10">
    <property type="entry name" value="Nucleoside Triphosphate Pyrophosphohydrolase"/>
    <property type="match status" value="1"/>
</dbReference>
<dbReference type="PANTHER" id="PTHR43736">
    <property type="entry name" value="ADP-RIBOSE PYROPHOSPHATASE"/>
    <property type="match status" value="1"/>
</dbReference>
<dbReference type="InterPro" id="IPR000086">
    <property type="entry name" value="NUDIX_hydrolase_dom"/>
</dbReference>
<dbReference type="PANTHER" id="PTHR43736:SF5">
    <property type="entry name" value="NUDIX HYDROLASE DOMAIN-CONTAINING PROTEIN"/>
    <property type="match status" value="1"/>
</dbReference>
<dbReference type="SUPFAM" id="SSF55811">
    <property type="entry name" value="Nudix"/>
    <property type="match status" value="1"/>
</dbReference>
<dbReference type="EMBL" id="QKYV01000002">
    <property type="protein sequence ID" value="PZW42655.1"/>
    <property type="molecule type" value="Genomic_DNA"/>
</dbReference>